<evidence type="ECO:0000256" key="2">
    <source>
        <dbReference type="ARBA" id="ARBA00023002"/>
    </source>
</evidence>
<evidence type="ECO:0000313" key="5">
    <source>
        <dbReference type="Proteomes" id="UP000681425"/>
    </source>
</evidence>
<evidence type="ECO:0000256" key="3">
    <source>
        <dbReference type="ARBA" id="ARBA00051383"/>
    </source>
</evidence>
<dbReference type="InterPro" id="IPR020904">
    <property type="entry name" value="Sc_DH/Rdtase_CS"/>
</dbReference>
<sequence length="248" mass="26037">MKRLDGKTAFITGGARGIGAALATGFAAEGARVVIADIDLAKAQETAASLGESALAVRCDVRDRASIGAALAETARAFGGTDILVNNAARHQVEFNKPPTRLSEDQWRTILDTNIMGVVNCSTLVAEEMRKRGGGVILNITSVAGYEVDTGYGVTKTAVRGLTLSLAQDLAEDGIRVVSIAPGLIDSETVMAELPREVTDMFINERQLIKRQGRTADIVGPALMLCSDEGAFITGETLLVGGGYGKRV</sequence>
<dbReference type="PRINTS" id="PR00081">
    <property type="entry name" value="GDHRDH"/>
</dbReference>
<dbReference type="GO" id="GO:0016491">
    <property type="term" value="F:oxidoreductase activity"/>
    <property type="evidence" value="ECO:0007669"/>
    <property type="project" value="UniProtKB-KW"/>
</dbReference>
<comment type="catalytic activity">
    <reaction evidence="3">
        <text>2,5-dichlorocyclohexa-2,5-dien-1,4-diol + NAD(+) = 2,5-dichlorohydroquinone + NADH + H(+)</text>
        <dbReference type="Rhea" id="RHEA:15741"/>
        <dbReference type="ChEBI" id="CHEBI:15378"/>
        <dbReference type="ChEBI" id="CHEBI:27545"/>
        <dbReference type="ChEBI" id="CHEBI:28975"/>
        <dbReference type="ChEBI" id="CHEBI:57540"/>
        <dbReference type="ChEBI" id="CHEBI:57945"/>
    </reaction>
</comment>
<dbReference type="RefSeq" id="WP_212610034.1">
    <property type="nucleotide sequence ID" value="NZ_CP073910.1"/>
</dbReference>
<dbReference type="InterPro" id="IPR036291">
    <property type="entry name" value="NAD(P)-bd_dom_sf"/>
</dbReference>
<dbReference type="SUPFAM" id="SSF51735">
    <property type="entry name" value="NAD(P)-binding Rossmann-fold domains"/>
    <property type="match status" value="1"/>
</dbReference>
<dbReference type="PRINTS" id="PR00080">
    <property type="entry name" value="SDRFAMILY"/>
</dbReference>
<organism evidence="4 5">
    <name type="scientific">Sphingobium phenoxybenzoativorans</name>
    <dbReference type="NCBI Taxonomy" id="1592790"/>
    <lineage>
        <taxon>Bacteria</taxon>
        <taxon>Pseudomonadati</taxon>
        <taxon>Pseudomonadota</taxon>
        <taxon>Alphaproteobacteria</taxon>
        <taxon>Sphingomonadales</taxon>
        <taxon>Sphingomonadaceae</taxon>
        <taxon>Sphingobium</taxon>
    </lineage>
</organism>
<reference evidence="4" key="1">
    <citation type="submission" date="2021-04" db="EMBL/GenBank/DDBJ databases">
        <title>Isolation of p-tert-butylphenol degrading bacteria Sphingobium phenoxybenzoativorans Tas13 from active sludge.</title>
        <authorList>
            <person name="Li Y."/>
        </authorList>
    </citation>
    <scope>NUCLEOTIDE SEQUENCE</scope>
    <source>
        <strain evidence="4">Tas13</strain>
    </source>
</reference>
<comment type="similarity">
    <text evidence="1">Belongs to the short-chain dehydrogenases/reductases (SDR) family.</text>
</comment>
<dbReference type="CDD" id="cd05233">
    <property type="entry name" value="SDR_c"/>
    <property type="match status" value="1"/>
</dbReference>
<dbReference type="EMBL" id="CP073910">
    <property type="protein sequence ID" value="QUT06727.1"/>
    <property type="molecule type" value="Genomic_DNA"/>
</dbReference>
<dbReference type="InterPro" id="IPR002347">
    <property type="entry name" value="SDR_fam"/>
</dbReference>
<accession>A0A975KB48</accession>
<dbReference type="Gene3D" id="3.40.50.720">
    <property type="entry name" value="NAD(P)-binding Rossmann-like Domain"/>
    <property type="match status" value="1"/>
</dbReference>
<gene>
    <name evidence="4" type="ORF">KFK14_04600</name>
</gene>
<dbReference type="KEGG" id="spph:KFK14_04600"/>
<protein>
    <submittedName>
        <fullName evidence="4">SDR family oxidoreductase</fullName>
    </submittedName>
</protein>
<proteinExistence type="inferred from homology"/>
<evidence type="ECO:0000313" key="4">
    <source>
        <dbReference type="EMBL" id="QUT06727.1"/>
    </source>
</evidence>
<dbReference type="PANTHER" id="PTHR43658:SF8">
    <property type="entry name" value="17-BETA-HYDROXYSTEROID DEHYDROGENASE 14-RELATED"/>
    <property type="match status" value="1"/>
</dbReference>
<evidence type="ECO:0000256" key="1">
    <source>
        <dbReference type="ARBA" id="ARBA00006484"/>
    </source>
</evidence>
<dbReference type="Pfam" id="PF13561">
    <property type="entry name" value="adh_short_C2"/>
    <property type="match status" value="1"/>
</dbReference>
<dbReference type="Proteomes" id="UP000681425">
    <property type="component" value="Chromosome"/>
</dbReference>
<dbReference type="PROSITE" id="PS00061">
    <property type="entry name" value="ADH_SHORT"/>
    <property type="match status" value="1"/>
</dbReference>
<keyword evidence="5" id="KW-1185">Reference proteome</keyword>
<dbReference type="AlphaFoldDB" id="A0A975KB48"/>
<dbReference type="PANTHER" id="PTHR43658">
    <property type="entry name" value="SHORT-CHAIN DEHYDROGENASE/REDUCTASE"/>
    <property type="match status" value="1"/>
</dbReference>
<dbReference type="FunFam" id="3.40.50.720:FF:000084">
    <property type="entry name" value="Short-chain dehydrogenase reductase"/>
    <property type="match status" value="1"/>
</dbReference>
<name>A0A975KB48_9SPHN</name>
<keyword evidence="2" id="KW-0560">Oxidoreductase</keyword>